<gene>
    <name evidence="3" type="ORF">PIB30_097907</name>
</gene>
<dbReference type="InterPro" id="IPR046796">
    <property type="entry name" value="Transposase_32_dom"/>
</dbReference>
<dbReference type="Pfam" id="PF20167">
    <property type="entry name" value="Transposase_32"/>
    <property type="match status" value="1"/>
</dbReference>
<feature type="domain" description="Putative plant transposon protein" evidence="2">
    <location>
        <begin position="56"/>
        <end position="229"/>
    </location>
</feature>
<protein>
    <recommendedName>
        <fullName evidence="2">Putative plant transposon protein domain-containing protein</fullName>
    </recommendedName>
</protein>
<evidence type="ECO:0000256" key="1">
    <source>
        <dbReference type="SAM" id="MobiDB-lite"/>
    </source>
</evidence>
<accession>A0ABU6QWF3</accession>
<feature type="region of interest" description="Disordered" evidence="1">
    <location>
        <begin position="239"/>
        <end position="291"/>
    </location>
</feature>
<dbReference type="EMBL" id="JASCZI010002448">
    <property type="protein sequence ID" value="MED6116198.1"/>
    <property type="molecule type" value="Genomic_DNA"/>
</dbReference>
<evidence type="ECO:0000313" key="3">
    <source>
        <dbReference type="EMBL" id="MED6116198.1"/>
    </source>
</evidence>
<dbReference type="Proteomes" id="UP001341840">
    <property type="component" value="Unassembled WGS sequence"/>
</dbReference>
<evidence type="ECO:0000313" key="4">
    <source>
        <dbReference type="Proteomes" id="UP001341840"/>
    </source>
</evidence>
<comment type="caution">
    <text evidence="3">The sequence shown here is derived from an EMBL/GenBank/DDBJ whole genome shotgun (WGS) entry which is preliminary data.</text>
</comment>
<evidence type="ECO:0000259" key="2">
    <source>
        <dbReference type="Pfam" id="PF20167"/>
    </source>
</evidence>
<organism evidence="3 4">
    <name type="scientific">Stylosanthes scabra</name>
    <dbReference type="NCBI Taxonomy" id="79078"/>
    <lineage>
        <taxon>Eukaryota</taxon>
        <taxon>Viridiplantae</taxon>
        <taxon>Streptophyta</taxon>
        <taxon>Embryophyta</taxon>
        <taxon>Tracheophyta</taxon>
        <taxon>Spermatophyta</taxon>
        <taxon>Magnoliopsida</taxon>
        <taxon>eudicotyledons</taxon>
        <taxon>Gunneridae</taxon>
        <taxon>Pentapetalae</taxon>
        <taxon>rosids</taxon>
        <taxon>fabids</taxon>
        <taxon>Fabales</taxon>
        <taxon>Fabaceae</taxon>
        <taxon>Papilionoideae</taxon>
        <taxon>50 kb inversion clade</taxon>
        <taxon>dalbergioids sensu lato</taxon>
        <taxon>Dalbergieae</taxon>
        <taxon>Pterocarpus clade</taxon>
        <taxon>Stylosanthes</taxon>
    </lineage>
</organism>
<reference evidence="3 4" key="1">
    <citation type="journal article" date="2023" name="Plants (Basel)">
        <title>Bridging the Gap: Combining Genomics and Transcriptomics Approaches to Understand Stylosanthes scabra, an Orphan Legume from the Brazilian Caatinga.</title>
        <authorList>
            <person name="Ferreira-Neto J.R.C."/>
            <person name="da Silva M.D."/>
            <person name="Binneck E."/>
            <person name="de Melo N.F."/>
            <person name="da Silva R.H."/>
            <person name="de Melo A.L.T.M."/>
            <person name="Pandolfi V."/>
            <person name="Bustamante F.O."/>
            <person name="Brasileiro-Vidal A.C."/>
            <person name="Benko-Iseppon A.M."/>
        </authorList>
    </citation>
    <scope>NUCLEOTIDE SEQUENCE [LARGE SCALE GENOMIC DNA]</scope>
    <source>
        <tissue evidence="3">Leaves</tissue>
    </source>
</reference>
<sequence length="392" mass="46134">MASSSSVSVFDNYRFQPAFNEELYNTIVKNKKVISEVCFDLMDDEYPEIREQIALRGWRRLTAPKTEISKTLIHEFYANAIITEEEREEHGGHSYKSFVRGVPVNFSPENIRRVMRFMAEVKGARTDFETRKAHDQSIKGANSAKRQELNPLARGWHELSIHSLIPSFNRSEIPVIRAILIHCIMNGEDVRAEEIIDDKIVRMAQGIKEKGKLGFPSTIYKLCKDASVPLKEFRRTKKIAAETPITARRMESTRLPRNPQHQPQDNEDEDQPMPQAEEGHEEEQGEEHDYQHHQLEYDHQPEFQHEPQFQQPPLYEIPTYTDQQENDLHSIEEQLQNMMWLQQQCLENINKSQVEYMAELRTIKGKEQEMFESNDRFYNQVREEQREMAKEI</sequence>
<proteinExistence type="predicted"/>
<name>A0ABU6QWF3_9FABA</name>
<keyword evidence="4" id="KW-1185">Reference proteome</keyword>